<reference evidence="6" key="1">
    <citation type="journal article" date="2019" name="Int. J. Syst. Evol. Microbiol.">
        <title>The Global Catalogue of Microorganisms (GCM) 10K type strain sequencing project: providing services to taxonomists for standard genome sequencing and annotation.</title>
        <authorList>
            <consortium name="The Broad Institute Genomics Platform"/>
            <consortium name="The Broad Institute Genome Sequencing Center for Infectious Disease"/>
            <person name="Wu L."/>
            <person name="Ma J."/>
        </authorList>
    </citation>
    <scope>NUCLEOTIDE SEQUENCE [LARGE SCALE GENOMIC DNA]</scope>
    <source>
        <strain evidence="6">TBRC 7912</strain>
    </source>
</reference>
<dbReference type="Proteomes" id="UP001595698">
    <property type="component" value="Unassembled WGS sequence"/>
</dbReference>
<sequence>MIKLCPKDYKEALHVGHYFRTGNPVVMDLTGLPDSEARQFVDFAAGLVFGRGGALDRLSHKVFLLMPRGMTRTPPPEGA</sequence>
<dbReference type="InterPro" id="IPR023052">
    <property type="entry name" value="Cell_div_SepF"/>
</dbReference>
<evidence type="ECO:0000256" key="1">
    <source>
        <dbReference type="ARBA" id="ARBA00022618"/>
    </source>
</evidence>
<keyword evidence="3" id="KW-0131">Cell cycle</keyword>
<keyword evidence="6" id="KW-1185">Reference proteome</keyword>
<evidence type="ECO:0000256" key="4">
    <source>
        <dbReference type="ARBA" id="ARBA00044936"/>
    </source>
</evidence>
<evidence type="ECO:0000313" key="6">
    <source>
        <dbReference type="Proteomes" id="UP001595698"/>
    </source>
</evidence>
<gene>
    <name evidence="5" type="ORF">ACFOYY_30060</name>
</gene>
<organism evidence="5 6">
    <name type="scientific">Streptosporangium jomthongense</name>
    <dbReference type="NCBI Taxonomy" id="1193683"/>
    <lineage>
        <taxon>Bacteria</taxon>
        <taxon>Bacillati</taxon>
        <taxon>Actinomycetota</taxon>
        <taxon>Actinomycetes</taxon>
        <taxon>Streptosporangiales</taxon>
        <taxon>Streptosporangiaceae</taxon>
        <taxon>Streptosporangium</taxon>
    </lineage>
</organism>
<dbReference type="InterPro" id="IPR007561">
    <property type="entry name" value="Cell_div_SepF/SepF-rel"/>
</dbReference>
<keyword evidence="1 5" id="KW-0132">Cell division</keyword>
<protein>
    <submittedName>
        <fullName evidence="5">Cell division protein SepF</fullName>
    </submittedName>
</protein>
<dbReference type="PANTHER" id="PTHR35798:SF1">
    <property type="entry name" value="CELL DIVISION PROTEIN SEPF"/>
    <property type="match status" value="1"/>
</dbReference>
<name>A0ABV8F925_9ACTN</name>
<dbReference type="GO" id="GO:0051301">
    <property type="term" value="P:cell division"/>
    <property type="evidence" value="ECO:0007669"/>
    <property type="project" value="UniProtKB-KW"/>
</dbReference>
<comment type="caution">
    <text evidence="5">The sequence shown here is derived from an EMBL/GenBank/DDBJ whole genome shotgun (WGS) entry which is preliminary data.</text>
</comment>
<dbReference type="EMBL" id="JBHSBC010000034">
    <property type="protein sequence ID" value="MFC3984416.1"/>
    <property type="molecule type" value="Genomic_DNA"/>
</dbReference>
<dbReference type="RefSeq" id="WP_352014850.1">
    <property type="nucleotide sequence ID" value="NZ_JBHSBC010000034.1"/>
</dbReference>
<dbReference type="Gene3D" id="3.30.110.150">
    <property type="entry name" value="SepF-like protein"/>
    <property type="match status" value="1"/>
</dbReference>
<proteinExistence type="predicted"/>
<dbReference type="Pfam" id="PF04472">
    <property type="entry name" value="SepF"/>
    <property type="match status" value="1"/>
</dbReference>
<evidence type="ECO:0000313" key="5">
    <source>
        <dbReference type="EMBL" id="MFC3984416.1"/>
    </source>
</evidence>
<dbReference type="InterPro" id="IPR038594">
    <property type="entry name" value="SepF-like_sf"/>
</dbReference>
<evidence type="ECO:0000256" key="2">
    <source>
        <dbReference type="ARBA" id="ARBA00023210"/>
    </source>
</evidence>
<accession>A0ABV8F925</accession>
<keyword evidence="2" id="KW-0717">Septation</keyword>
<dbReference type="PANTHER" id="PTHR35798">
    <property type="entry name" value="CELL DIVISION PROTEIN SEPF"/>
    <property type="match status" value="1"/>
</dbReference>
<evidence type="ECO:0000256" key="3">
    <source>
        <dbReference type="ARBA" id="ARBA00023306"/>
    </source>
</evidence>
<comment type="function">
    <text evidence="4">Cell division protein that is part of the divisome complex and is recruited early to the Z-ring. Probably stimulates Z-ring formation, perhaps through the cross-linking of FtsZ protofilaments. Its function overlaps with FtsA.</text>
</comment>